<evidence type="ECO:0000313" key="3">
    <source>
        <dbReference type="EMBL" id="TPX15676.1"/>
    </source>
</evidence>
<feature type="domain" description="Amidohydrolase-related" evidence="2">
    <location>
        <begin position="222"/>
        <end position="363"/>
    </location>
</feature>
<dbReference type="Pfam" id="PF04909">
    <property type="entry name" value="Amidohydro_2"/>
    <property type="match status" value="1"/>
</dbReference>
<keyword evidence="4" id="KW-1185">Reference proteome</keyword>
<dbReference type="GO" id="GO:0016787">
    <property type="term" value="F:hydrolase activity"/>
    <property type="evidence" value="ECO:0007669"/>
    <property type="project" value="InterPro"/>
</dbReference>
<dbReference type="RefSeq" id="XP_030997387.1">
    <property type="nucleotide sequence ID" value="XM_031132540.1"/>
</dbReference>
<name>A0A507B946_9PEZI</name>
<dbReference type="PANTHER" id="PTHR43569:SF2">
    <property type="entry name" value="AMIDOHYDROLASE-RELATED DOMAIN-CONTAINING PROTEIN"/>
    <property type="match status" value="1"/>
</dbReference>
<sequence>MASKTIPIVDSHIHLFPADELDNLAWCKPGNPLAKQHSLEEYRAAAHAGAGPDSPPLRGFVFLETDRKNGGDGTDWSGPLMEIDWLRRIAEGRPRPGQGHAAADAALCLGVVPWAPVHLGPARLAEYLAEAERAAGPAAWRLVKGFRYLLQDKPDGSMLRDELIEGLRLLGRKGFVFDLGIDQHRRGRIQLEEAVEMIDRAHEGVLEGEKCVFVLTRPPHTLDHMCKPDVTIINTADPAFIAWRSAVFTLGKCDHVYMKLSGLFCEMSDAMRARPADEIFMAIQPWLAVVLAAFGPHRIMFGSDWPVCTLDMPRGDGDGDGDGAASPWVKWRDVVRRMCDLASLSEEDQAMIWGGTAARAYGLEID</sequence>
<dbReference type="SUPFAM" id="SSF51556">
    <property type="entry name" value="Metallo-dependent hydrolases"/>
    <property type="match status" value="1"/>
</dbReference>
<dbReference type="EMBL" id="SKBQ01000001">
    <property type="protein sequence ID" value="TPX15676.1"/>
    <property type="molecule type" value="Genomic_DNA"/>
</dbReference>
<dbReference type="GeneID" id="41967457"/>
<dbReference type="OrthoDB" id="2135488at2759"/>
<reference evidence="3 4" key="1">
    <citation type="submission" date="2019-06" db="EMBL/GenBank/DDBJ databases">
        <title>Draft genome sequence of the filamentous fungus Phialemoniopsis curvata isolated from diesel fuel.</title>
        <authorList>
            <person name="Varaljay V.A."/>
            <person name="Lyon W.J."/>
            <person name="Crouch A.L."/>
            <person name="Drake C.E."/>
            <person name="Hollomon J.M."/>
            <person name="Nadeau L.J."/>
            <person name="Nunn H.S."/>
            <person name="Stevenson B.S."/>
            <person name="Bojanowski C.L."/>
            <person name="Crookes-Goodson W.J."/>
        </authorList>
    </citation>
    <scope>NUCLEOTIDE SEQUENCE [LARGE SCALE GENOMIC DNA]</scope>
    <source>
        <strain evidence="3 4">D216</strain>
    </source>
</reference>
<dbReference type="Gene3D" id="3.20.20.140">
    <property type="entry name" value="Metal-dependent hydrolases"/>
    <property type="match status" value="1"/>
</dbReference>
<dbReference type="InParanoid" id="A0A507B946"/>
<dbReference type="AlphaFoldDB" id="A0A507B946"/>
<evidence type="ECO:0000313" key="4">
    <source>
        <dbReference type="Proteomes" id="UP000319257"/>
    </source>
</evidence>
<protein>
    <recommendedName>
        <fullName evidence="2">Amidohydrolase-related domain-containing protein</fullName>
    </recommendedName>
</protein>
<comment type="similarity">
    <text evidence="1">Belongs to the metallo-dependent hydrolases superfamily.</text>
</comment>
<dbReference type="STRING" id="1093900.A0A507B946"/>
<proteinExistence type="inferred from homology"/>
<organism evidence="3 4">
    <name type="scientific">Thyridium curvatum</name>
    <dbReference type="NCBI Taxonomy" id="1093900"/>
    <lineage>
        <taxon>Eukaryota</taxon>
        <taxon>Fungi</taxon>
        <taxon>Dikarya</taxon>
        <taxon>Ascomycota</taxon>
        <taxon>Pezizomycotina</taxon>
        <taxon>Sordariomycetes</taxon>
        <taxon>Sordariomycetidae</taxon>
        <taxon>Thyridiales</taxon>
        <taxon>Thyridiaceae</taxon>
        <taxon>Thyridium</taxon>
    </lineage>
</organism>
<dbReference type="Proteomes" id="UP000319257">
    <property type="component" value="Unassembled WGS sequence"/>
</dbReference>
<comment type="caution">
    <text evidence="3">The sequence shown here is derived from an EMBL/GenBank/DDBJ whole genome shotgun (WGS) entry which is preliminary data.</text>
</comment>
<evidence type="ECO:0000259" key="2">
    <source>
        <dbReference type="Pfam" id="PF04909"/>
    </source>
</evidence>
<evidence type="ECO:0000256" key="1">
    <source>
        <dbReference type="ARBA" id="ARBA00038310"/>
    </source>
</evidence>
<gene>
    <name evidence="3" type="ORF">E0L32_000010</name>
</gene>
<dbReference type="InterPro" id="IPR006680">
    <property type="entry name" value="Amidohydro-rel"/>
</dbReference>
<dbReference type="InterPro" id="IPR032466">
    <property type="entry name" value="Metal_Hydrolase"/>
</dbReference>
<dbReference type="PANTHER" id="PTHR43569">
    <property type="entry name" value="AMIDOHYDROLASE"/>
    <property type="match status" value="1"/>
</dbReference>
<dbReference type="InterPro" id="IPR052350">
    <property type="entry name" value="Metallo-dep_Lactonases"/>
</dbReference>
<accession>A0A507B946</accession>